<proteinExistence type="predicted"/>
<feature type="compositionally biased region" description="Basic residues" evidence="1">
    <location>
        <begin position="157"/>
        <end position="175"/>
    </location>
</feature>
<name>A0A1B1DZ91_9APIC</name>
<dbReference type="VEuPathDB" id="PlasmoDB:PCOAH_00027980"/>
<feature type="compositionally biased region" description="Polar residues" evidence="1">
    <location>
        <begin position="143"/>
        <end position="156"/>
    </location>
</feature>
<keyword evidence="2" id="KW-0472">Membrane</keyword>
<evidence type="ECO:0000313" key="4">
    <source>
        <dbReference type="Proteomes" id="UP000092716"/>
    </source>
</evidence>
<organism evidence="3 4">
    <name type="scientific">Plasmodium coatneyi</name>
    <dbReference type="NCBI Taxonomy" id="208452"/>
    <lineage>
        <taxon>Eukaryota</taxon>
        <taxon>Sar</taxon>
        <taxon>Alveolata</taxon>
        <taxon>Apicomplexa</taxon>
        <taxon>Aconoidasida</taxon>
        <taxon>Haemosporida</taxon>
        <taxon>Plasmodiidae</taxon>
        <taxon>Plasmodium</taxon>
    </lineage>
</organism>
<gene>
    <name evidence="3" type="ORF">PCOAH_00027980</name>
</gene>
<feature type="compositionally biased region" description="Polar residues" evidence="1">
    <location>
        <begin position="190"/>
        <end position="201"/>
    </location>
</feature>
<keyword evidence="4" id="KW-1185">Reference proteome</keyword>
<dbReference type="OrthoDB" id="387607at2759"/>
<dbReference type="EMBL" id="CP016247">
    <property type="protein sequence ID" value="ANQ08093.1"/>
    <property type="molecule type" value="Genomic_DNA"/>
</dbReference>
<feature type="region of interest" description="Disordered" evidence="1">
    <location>
        <begin position="90"/>
        <end position="223"/>
    </location>
</feature>
<dbReference type="Proteomes" id="UP000092716">
    <property type="component" value="Chromosome 9"/>
</dbReference>
<evidence type="ECO:0000256" key="1">
    <source>
        <dbReference type="SAM" id="MobiDB-lite"/>
    </source>
</evidence>
<protein>
    <submittedName>
        <fullName evidence="3">Uncharacterized protein</fullName>
    </submittedName>
</protein>
<dbReference type="KEGG" id="pcot:PCOAH_00027980"/>
<keyword evidence="2" id="KW-0812">Transmembrane</keyword>
<dbReference type="RefSeq" id="XP_019914788.1">
    <property type="nucleotide sequence ID" value="XM_020059603.1"/>
</dbReference>
<feature type="compositionally biased region" description="Basic residues" evidence="1">
    <location>
        <begin position="120"/>
        <end position="129"/>
    </location>
</feature>
<dbReference type="GeneID" id="30909526"/>
<feature type="transmembrane region" description="Helical" evidence="2">
    <location>
        <begin position="57"/>
        <end position="77"/>
    </location>
</feature>
<feature type="compositionally biased region" description="Low complexity" evidence="1">
    <location>
        <begin position="130"/>
        <end position="142"/>
    </location>
</feature>
<sequence length="276" mass="31795">MEYMNMRRNTPDYATHSYIANLFTVTCKKMSNIMNSSATCLHNFLIQLKNFPSRQSLRSYLVIYNLLLIVFLLFLLMKYRNKCIRTERQDPSQRFARKQVDAPLEEGSSKEEGQSQSRGGSKRRGRSQRRGGNQSRSGSKQKAQITNNGRATSKGRTTSKTRNTGKGRNARKGKKAPKDNQNRNSDLEQEQNVASILNSLRSRARNQKDNIQRENSPINTKRTRRTGLEMTQMNKMVTSNSLDNVSLPYVDISNSHMNLREKEKKRKGLLKEKKKN</sequence>
<dbReference type="AlphaFoldDB" id="A0A1B1DZ91"/>
<keyword evidence="2" id="KW-1133">Transmembrane helix</keyword>
<evidence type="ECO:0000313" key="3">
    <source>
        <dbReference type="EMBL" id="ANQ08093.1"/>
    </source>
</evidence>
<evidence type="ECO:0000256" key="2">
    <source>
        <dbReference type="SAM" id="Phobius"/>
    </source>
</evidence>
<accession>A0A1B1DZ91</accession>
<reference evidence="4" key="1">
    <citation type="submission" date="2016-06" db="EMBL/GenBank/DDBJ databases">
        <title>First high quality genome sequence of Plasmodium coatneyi using continuous long reads from single molecule, real-time sequencing.</title>
        <authorList>
            <person name="Chien J.-T."/>
            <person name="Pakala S.B."/>
            <person name="Geraldo J.A."/>
            <person name="Lapp S.A."/>
            <person name="Barnwell J.W."/>
            <person name="Kissinger J.C."/>
            <person name="Galinski M.R."/>
            <person name="Humphrey J.C."/>
        </authorList>
    </citation>
    <scope>NUCLEOTIDE SEQUENCE [LARGE SCALE GENOMIC DNA]</scope>
    <source>
        <strain evidence="4">Hackeri</strain>
    </source>
</reference>